<protein>
    <recommendedName>
        <fullName evidence="4">6-phosphogluconolactonase</fullName>
    </recommendedName>
</protein>
<dbReference type="PATRIC" id="fig|1423726.3.peg.1941"/>
<accession>A0A0R1GLF6</accession>
<sequence>MKETILLGSYTRHVGTGIYQATLDTDAQTLTPAQPYLTVGNPTYLAVSKAHRLYSVATDIDANDTQVGGVAAFDLADFQSPLAINQVFAPGAAPAYVAVDEPRQLVYSANYHTGQALVHRILPDGSLVLTDTVTRHGQGPQPEQDSAHIHYTDLTPDQRLVCCDLGSDEVLTFDVTAQGKLTLVATYKTTPGFGPRHLVYHPTLPIAYLIGELGSAVQVLHYDAATGQFTAGAQQSTLAAAFTGHNGGAAIRITRDGRYLYVSNRGENTLVGFAISADGETLTCQQRISVAGDFPRDFALDPSDTFLVCANQNSSNLTLFKRDATTGQLTQLAANIACSEPVCVHFMHI</sequence>
<dbReference type="GO" id="GO:0005829">
    <property type="term" value="C:cytosol"/>
    <property type="evidence" value="ECO:0007669"/>
    <property type="project" value="TreeGrafter"/>
</dbReference>
<name>A0A0R1GLF6_9LACO</name>
<dbReference type="Proteomes" id="UP000051461">
    <property type="component" value="Unassembled WGS sequence"/>
</dbReference>
<comment type="similarity">
    <text evidence="1">Belongs to the cycloisomerase 2 family.</text>
</comment>
<dbReference type="RefSeq" id="WP_057905723.1">
    <property type="nucleotide sequence ID" value="NZ_AZDA01000137.1"/>
</dbReference>
<dbReference type="InterPro" id="IPR050282">
    <property type="entry name" value="Cycloisomerase_2"/>
</dbReference>
<dbReference type="PANTHER" id="PTHR30344:SF1">
    <property type="entry name" value="6-PHOSPHOGLUCONOLACTONASE"/>
    <property type="match status" value="1"/>
</dbReference>
<dbReference type="GO" id="GO:0017057">
    <property type="term" value="F:6-phosphogluconolactonase activity"/>
    <property type="evidence" value="ECO:0007669"/>
    <property type="project" value="TreeGrafter"/>
</dbReference>
<evidence type="ECO:0008006" key="4">
    <source>
        <dbReference type="Google" id="ProtNLM"/>
    </source>
</evidence>
<dbReference type="OrthoDB" id="9790815at2"/>
<dbReference type="InterPro" id="IPR015943">
    <property type="entry name" value="WD40/YVTN_repeat-like_dom_sf"/>
</dbReference>
<dbReference type="STRING" id="1423726.FC07_GL001871"/>
<gene>
    <name evidence="2" type="ORF">FC07_GL001871</name>
</gene>
<evidence type="ECO:0000256" key="1">
    <source>
        <dbReference type="ARBA" id="ARBA00005564"/>
    </source>
</evidence>
<dbReference type="AlphaFoldDB" id="A0A0R1GLF6"/>
<dbReference type="Pfam" id="PF10282">
    <property type="entry name" value="Lactonase"/>
    <property type="match status" value="1"/>
</dbReference>
<evidence type="ECO:0000313" key="2">
    <source>
        <dbReference type="EMBL" id="KRK32737.1"/>
    </source>
</evidence>
<dbReference type="Gene3D" id="2.130.10.10">
    <property type="entry name" value="YVTN repeat-like/Quinoprotein amine dehydrogenase"/>
    <property type="match status" value="1"/>
</dbReference>
<reference evidence="2 3" key="1">
    <citation type="journal article" date="2015" name="Genome Announc.">
        <title>Expanding the biotechnology potential of lactobacilli through comparative genomics of 213 strains and associated genera.</title>
        <authorList>
            <person name="Sun Z."/>
            <person name="Harris H.M."/>
            <person name="McCann A."/>
            <person name="Guo C."/>
            <person name="Argimon S."/>
            <person name="Zhang W."/>
            <person name="Yang X."/>
            <person name="Jeffery I.B."/>
            <person name="Cooney J.C."/>
            <person name="Kagawa T.F."/>
            <person name="Liu W."/>
            <person name="Song Y."/>
            <person name="Salvetti E."/>
            <person name="Wrobel A."/>
            <person name="Rasinkangas P."/>
            <person name="Parkhill J."/>
            <person name="Rea M.C."/>
            <person name="O'Sullivan O."/>
            <person name="Ritari J."/>
            <person name="Douillard F.P."/>
            <person name="Paul Ross R."/>
            <person name="Yang R."/>
            <person name="Briner A.E."/>
            <person name="Felis G.E."/>
            <person name="de Vos W.M."/>
            <person name="Barrangou R."/>
            <person name="Klaenhammer T.R."/>
            <person name="Caufield P.W."/>
            <person name="Cui Y."/>
            <person name="Zhang H."/>
            <person name="O'Toole P.W."/>
        </authorList>
    </citation>
    <scope>NUCLEOTIDE SEQUENCE [LARGE SCALE GENOMIC DNA]</scope>
    <source>
        <strain evidence="2 3">DSM 20003</strain>
    </source>
</reference>
<dbReference type="InterPro" id="IPR019405">
    <property type="entry name" value="Lactonase_7-beta_prop"/>
</dbReference>
<keyword evidence="3" id="KW-1185">Reference proteome</keyword>
<organism evidence="2 3">
    <name type="scientific">Loigolactobacillus bifermentans DSM 20003</name>
    <dbReference type="NCBI Taxonomy" id="1423726"/>
    <lineage>
        <taxon>Bacteria</taxon>
        <taxon>Bacillati</taxon>
        <taxon>Bacillota</taxon>
        <taxon>Bacilli</taxon>
        <taxon>Lactobacillales</taxon>
        <taxon>Lactobacillaceae</taxon>
        <taxon>Loigolactobacillus</taxon>
    </lineage>
</organism>
<dbReference type="EMBL" id="AZDA01000137">
    <property type="protein sequence ID" value="KRK32737.1"/>
    <property type="molecule type" value="Genomic_DNA"/>
</dbReference>
<dbReference type="SUPFAM" id="SSF51004">
    <property type="entry name" value="C-terminal (heme d1) domain of cytochrome cd1-nitrite reductase"/>
    <property type="match status" value="1"/>
</dbReference>
<dbReference type="PANTHER" id="PTHR30344">
    <property type="entry name" value="6-PHOSPHOGLUCONOLACTONASE-RELATED"/>
    <property type="match status" value="1"/>
</dbReference>
<comment type="caution">
    <text evidence="2">The sequence shown here is derived from an EMBL/GenBank/DDBJ whole genome shotgun (WGS) entry which is preliminary data.</text>
</comment>
<evidence type="ECO:0000313" key="3">
    <source>
        <dbReference type="Proteomes" id="UP000051461"/>
    </source>
</evidence>
<proteinExistence type="inferred from homology"/>
<dbReference type="InterPro" id="IPR011048">
    <property type="entry name" value="Haem_d1_sf"/>
</dbReference>